<dbReference type="SUPFAM" id="SSF53335">
    <property type="entry name" value="S-adenosyl-L-methionine-dependent methyltransferases"/>
    <property type="match status" value="1"/>
</dbReference>
<evidence type="ECO:0000259" key="4">
    <source>
        <dbReference type="Pfam" id="PF08241"/>
    </source>
</evidence>
<reference evidence="5" key="1">
    <citation type="submission" date="2018-05" db="EMBL/GenBank/DDBJ databases">
        <authorList>
            <person name="Lanie J.A."/>
            <person name="Ng W.-L."/>
            <person name="Kazmierczak K.M."/>
            <person name="Andrzejewski T.M."/>
            <person name="Davidsen T.M."/>
            <person name="Wayne K.J."/>
            <person name="Tettelin H."/>
            <person name="Glass J.I."/>
            <person name="Rusch D."/>
            <person name="Podicherti R."/>
            <person name="Tsui H.-C.T."/>
            <person name="Winkler M.E."/>
        </authorList>
    </citation>
    <scope>NUCLEOTIDE SEQUENCE</scope>
</reference>
<dbReference type="InterPro" id="IPR013216">
    <property type="entry name" value="Methyltransf_11"/>
</dbReference>
<accession>A0A382DJU9</accession>
<gene>
    <name evidence="5" type="ORF">METZ01_LOCUS190845</name>
</gene>
<organism evidence="5">
    <name type="scientific">marine metagenome</name>
    <dbReference type="NCBI Taxonomy" id="408172"/>
    <lineage>
        <taxon>unclassified sequences</taxon>
        <taxon>metagenomes</taxon>
        <taxon>ecological metagenomes</taxon>
    </lineage>
</organism>
<dbReference type="Pfam" id="PF08241">
    <property type="entry name" value="Methyltransf_11"/>
    <property type="match status" value="1"/>
</dbReference>
<dbReference type="PANTHER" id="PTHR43464">
    <property type="entry name" value="METHYLTRANSFERASE"/>
    <property type="match status" value="1"/>
</dbReference>
<dbReference type="GO" id="GO:0032259">
    <property type="term" value="P:methylation"/>
    <property type="evidence" value="ECO:0007669"/>
    <property type="project" value="UniProtKB-KW"/>
</dbReference>
<evidence type="ECO:0000256" key="1">
    <source>
        <dbReference type="ARBA" id="ARBA00022603"/>
    </source>
</evidence>
<sequence length="168" mass="18641">MQSETVRTDEIAAYWNERIHDLEMTDQPVGTVGFFDDLDDYRFDKLEYLQRLVDFSSYSGKRLLEVGCGIGTDLVRFAHGGAQVTGVDLAERAIALARANLDLHGLEGRGDLRVSDGEALPFEDNAFDVVYAHGVLQYTASGGRMVEECRRVLAPGGEAIFMVYNRVS</sequence>
<dbReference type="CDD" id="cd02440">
    <property type="entry name" value="AdoMet_MTases"/>
    <property type="match status" value="1"/>
</dbReference>
<dbReference type="InterPro" id="IPR029063">
    <property type="entry name" value="SAM-dependent_MTases_sf"/>
</dbReference>
<dbReference type="EMBL" id="UINC01039467">
    <property type="protein sequence ID" value="SVB37991.1"/>
    <property type="molecule type" value="Genomic_DNA"/>
</dbReference>
<evidence type="ECO:0000256" key="2">
    <source>
        <dbReference type="ARBA" id="ARBA00022679"/>
    </source>
</evidence>
<dbReference type="AlphaFoldDB" id="A0A382DJU9"/>
<dbReference type="PANTHER" id="PTHR43464:SF19">
    <property type="entry name" value="UBIQUINONE BIOSYNTHESIS O-METHYLTRANSFERASE, MITOCHONDRIAL"/>
    <property type="match status" value="1"/>
</dbReference>
<feature type="non-terminal residue" evidence="5">
    <location>
        <position position="168"/>
    </location>
</feature>
<proteinExistence type="predicted"/>
<evidence type="ECO:0000313" key="5">
    <source>
        <dbReference type="EMBL" id="SVB37991.1"/>
    </source>
</evidence>
<protein>
    <recommendedName>
        <fullName evidence="4">Methyltransferase type 11 domain-containing protein</fullName>
    </recommendedName>
</protein>
<evidence type="ECO:0000256" key="3">
    <source>
        <dbReference type="ARBA" id="ARBA00022691"/>
    </source>
</evidence>
<keyword evidence="2" id="KW-0808">Transferase</keyword>
<keyword evidence="1" id="KW-0489">Methyltransferase</keyword>
<dbReference type="Gene3D" id="3.40.50.150">
    <property type="entry name" value="Vaccinia Virus protein VP39"/>
    <property type="match status" value="1"/>
</dbReference>
<dbReference type="GO" id="GO:0008757">
    <property type="term" value="F:S-adenosylmethionine-dependent methyltransferase activity"/>
    <property type="evidence" value="ECO:0007669"/>
    <property type="project" value="InterPro"/>
</dbReference>
<feature type="domain" description="Methyltransferase type 11" evidence="4">
    <location>
        <begin position="64"/>
        <end position="161"/>
    </location>
</feature>
<keyword evidence="3" id="KW-0949">S-adenosyl-L-methionine</keyword>
<name>A0A382DJU9_9ZZZZ</name>